<name>A0A0G0EHN6_9BACT</name>
<organism evidence="1 2">
    <name type="scientific">candidate division WS6 bacterium GW2011_GWF1_35_23</name>
    <dbReference type="NCBI Taxonomy" id="1619097"/>
    <lineage>
        <taxon>Bacteria</taxon>
        <taxon>Candidatus Dojkabacteria</taxon>
    </lineage>
</organism>
<evidence type="ECO:0000313" key="2">
    <source>
        <dbReference type="Proteomes" id="UP000034816"/>
    </source>
</evidence>
<protein>
    <submittedName>
        <fullName evidence="1">Uncharacterized protein</fullName>
    </submittedName>
</protein>
<gene>
    <name evidence="1" type="ORF">UR73_C0037G0009</name>
</gene>
<sequence length="86" mass="9613">MRKPKLPKSVRLELTDKQAKELQGLFDYAAARYKANKMGVIFAQPKDDFLRGKILDVGFVEHGFAKIITETICVARDAKQASAGMK</sequence>
<dbReference type="AlphaFoldDB" id="A0A0G0EHN6"/>
<comment type="caution">
    <text evidence="1">The sequence shown here is derived from an EMBL/GenBank/DDBJ whole genome shotgun (WGS) entry which is preliminary data.</text>
</comment>
<accession>A0A0G0EHN6</accession>
<dbReference type="EMBL" id="LBQH01000037">
    <property type="protein sequence ID" value="KKP74700.1"/>
    <property type="molecule type" value="Genomic_DNA"/>
</dbReference>
<reference evidence="1 2" key="1">
    <citation type="journal article" date="2015" name="Nature">
        <title>rRNA introns, odd ribosomes, and small enigmatic genomes across a large radiation of phyla.</title>
        <authorList>
            <person name="Brown C.T."/>
            <person name="Hug L.A."/>
            <person name="Thomas B.C."/>
            <person name="Sharon I."/>
            <person name="Castelle C.J."/>
            <person name="Singh A."/>
            <person name="Wilkins M.J."/>
            <person name="Williams K.H."/>
            <person name="Banfield J.F."/>
        </authorList>
    </citation>
    <scope>NUCLEOTIDE SEQUENCE [LARGE SCALE GENOMIC DNA]</scope>
</reference>
<evidence type="ECO:0000313" key="1">
    <source>
        <dbReference type="EMBL" id="KKP74700.1"/>
    </source>
</evidence>
<dbReference type="Proteomes" id="UP000034816">
    <property type="component" value="Unassembled WGS sequence"/>
</dbReference>
<proteinExistence type="predicted"/>